<dbReference type="GO" id="GO:0005886">
    <property type="term" value="C:plasma membrane"/>
    <property type="evidence" value="ECO:0007669"/>
    <property type="project" value="UniProtKB-SubCell"/>
</dbReference>
<evidence type="ECO:0000313" key="11">
    <source>
        <dbReference type="EMBL" id="NHF60486.1"/>
    </source>
</evidence>
<keyword evidence="8 10" id="KW-0472">Membrane</keyword>
<protein>
    <recommendedName>
        <fullName evidence="3">Multidrug export protein MepA</fullName>
    </recommendedName>
</protein>
<feature type="transmembrane region" description="Helical" evidence="10">
    <location>
        <begin position="286"/>
        <end position="306"/>
    </location>
</feature>
<keyword evidence="6 10" id="KW-0812">Transmembrane</keyword>
<dbReference type="PANTHER" id="PTHR43823">
    <property type="entry name" value="SPORULATION PROTEIN YKVU"/>
    <property type="match status" value="1"/>
</dbReference>
<dbReference type="InterPro" id="IPR002528">
    <property type="entry name" value="MATE_fam"/>
</dbReference>
<feature type="transmembrane region" description="Helical" evidence="10">
    <location>
        <begin position="256"/>
        <end position="280"/>
    </location>
</feature>
<organism evidence="11 12">
    <name type="scientific">Pelagihabitans pacificus</name>
    <dbReference type="NCBI Taxonomy" id="2696054"/>
    <lineage>
        <taxon>Bacteria</taxon>
        <taxon>Pseudomonadati</taxon>
        <taxon>Bacteroidota</taxon>
        <taxon>Flavobacteriia</taxon>
        <taxon>Flavobacteriales</taxon>
        <taxon>Flavobacteriaceae</taxon>
        <taxon>Pelagihabitans</taxon>
    </lineage>
</organism>
<feature type="transmembrane region" description="Helical" evidence="10">
    <location>
        <begin position="318"/>
        <end position="339"/>
    </location>
</feature>
<evidence type="ECO:0000256" key="4">
    <source>
        <dbReference type="ARBA" id="ARBA00022448"/>
    </source>
</evidence>
<keyword evidence="5" id="KW-1003">Cell membrane</keyword>
<dbReference type="CDD" id="cd13143">
    <property type="entry name" value="MATE_MepA_like"/>
    <property type="match status" value="1"/>
</dbReference>
<feature type="transmembrane region" description="Helical" evidence="10">
    <location>
        <begin position="27"/>
        <end position="55"/>
    </location>
</feature>
<evidence type="ECO:0000256" key="6">
    <source>
        <dbReference type="ARBA" id="ARBA00022692"/>
    </source>
</evidence>
<feature type="transmembrane region" description="Helical" evidence="10">
    <location>
        <begin position="137"/>
        <end position="155"/>
    </location>
</feature>
<comment type="similarity">
    <text evidence="2">Belongs to the multi antimicrobial extrusion (MATE) (TC 2.A.66.1) family. MepA subfamily.</text>
</comment>
<name>A0A967AU88_9FLAO</name>
<proteinExistence type="inferred from homology"/>
<sequence length="462" mass="49868">MAKVSAEQLGSEPIGQLLVKQAVPASIGILVMSLNILVDSIFVGNWIGSVAIAAINVVLPVSFFIGALGMAIGIGGSSIISRALGADNHAKAVKTFGNQITLTLLLTISMVALGLYFVDSLIPAFGGKGAIFGPAKIYYVIVLYGIPFLALCMMGNTVIRAEGKPKFAMIAMIIPSVGNLLMDYIFIYLFDWGMHGAAWATTIGYILCFSYILYFFRSKNSELKLTPRCFVLDFPIIKEIGSLGFVTLSRQATTSVVYLLMNNILFGLGGEAMVAVYAIIGRMLMFALFPVFGVTQGFLPIAGYNYGAQKYQRVRESINKAILYASVLATAVFIGLFLFPSEIASLFLSSKEGLPESELAINAFVLEHTPTAMRWVFAATPIIALQLIGAAYFQAIGKAVPALLLTLTRQGFFFIPLILILPNFLGELGVWISFAIADVLATVVTGFYLRREIRTTLSPATS</sequence>
<evidence type="ECO:0000256" key="1">
    <source>
        <dbReference type="ARBA" id="ARBA00004651"/>
    </source>
</evidence>
<dbReference type="PANTHER" id="PTHR43823:SF3">
    <property type="entry name" value="MULTIDRUG EXPORT PROTEIN MEPA"/>
    <property type="match status" value="1"/>
</dbReference>
<feature type="transmembrane region" description="Helical" evidence="10">
    <location>
        <begin position="372"/>
        <end position="393"/>
    </location>
</feature>
<evidence type="ECO:0000313" key="12">
    <source>
        <dbReference type="Proteomes" id="UP000707206"/>
    </source>
</evidence>
<keyword evidence="4" id="KW-0813">Transport</keyword>
<evidence type="ECO:0000256" key="7">
    <source>
        <dbReference type="ARBA" id="ARBA00022989"/>
    </source>
</evidence>
<keyword evidence="7 10" id="KW-1133">Transmembrane helix</keyword>
<dbReference type="PIRSF" id="PIRSF006603">
    <property type="entry name" value="DinF"/>
    <property type="match status" value="1"/>
</dbReference>
<dbReference type="GO" id="GO:0042910">
    <property type="term" value="F:xenobiotic transmembrane transporter activity"/>
    <property type="evidence" value="ECO:0007669"/>
    <property type="project" value="InterPro"/>
</dbReference>
<dbReference type="InterPro" id="IPR048279">
    <property type="entry name" value="MdtK-like"/>
</dbReference>
<feature type="transmembrane region" description="Helical" evidence="10">
    <location>
        <begin position="400"/>
        <end position="422"/>
    </location>
</feature>
<evidence type="ECO:0000256" key="5">
    <source>
        <dbReference type="ARBA" id="ARBA00022475"/>
    </source>
</evidence>
<evidence type="ECO:0000256" key="10">
    <source>
        <dbReference type="SAM" id="Phobius"/>
    </source>
</evidence>
<feature type="transmembrane region" description="Helical" evidence="10">
    <location>
        <begin position="167"/>
        <end position="190"/>
    </location>
</feature>
<evidence type="ECO:0000256" key="2">
    <source>
        <dbReference type="ARBA" id="ARBA00008417"/>
    </source>
</evidence>
<feature type="transmembrane region" description="Helical" evidence="10">
    <location>
        <begin position="96"/>
        <end position="117"/>
    </location>
</feature>
<keyword evidence="12" id="KW-1185">Reference proteome</keyword>
<reference evidence="11" key="2">
    <citation type="submission" date="2020-03" db="EMBL/GenBank/DDBJ databases">
        <title>Flavobacteriaceae bacterium strain TP-CH-4, a member of the family Flavobacteriaceae isolated from a deep-sea seamount.</title>
        <authorList>
            <person name="Zhang D.-C."/>
        </authorList>
    </citation>
    <scope>NUCLEOTIDE SEQUENCE</scope>
    <source>
        <strain evidence="11">TP-CH-4</strain>
    </source>
</reference>
<feature type="transmembrane region" description="Helical" evidence="10">
    <location>
        <begin position="196"/>
        <end position="216"/>
    </location>
</feature>
<dbReference type="EMBL" id="VIKU02000004">
    <property type="protein sequence ID" value="NHF60486.1"/>
    <property type="molecule type" value="Genomic_DNA"/>
</dbReference>
<evidence type="ECO:0000256" key="8">
    <source>
        <dbReference type="ARBA" id="ARBA00023136"/>
    </source>
</evidence>
<gene>
    <name evidence="11" type="ORF">FK220_014115</name>
</gene>
<dbReference type="InterPro" id="IPR051327">
    <property type="entry name" value="MATE_MepA_subfamily"/>
</dbReference>
<dbReference type="GO" id="GO:0046677">
    <property type="term" value="P:response to antibiotic"/>
    <property type="evidence" value="ECO:0007669"/>
    <property type="project" value="UniProtKB-KW"/>
</dbReference>
<reference evidence="11" key="1">
    <citation type="submission" date="2019-07" db="EMBL/GenBank/DDBJ databases">
        <authorList>
            <person name="De-Chao Zhang Q."/>
        </authorList>
    </citation>
    <scope>NUCLEOTIDE SEQUENCE</scope>
    <source>
        <strain evidence="11">TP-CH-4</strain>
    </source>
</reference>
<comment type="subcellular location">
    <subcellularLocation>
        <location evidence="1">Cell membrane</location>
        <topology evidence="1">Multi-pass membrane protein</topology>
    </subcellularLocation>
</comment>
<keyword evidence="9" id="KW-0046">Antibiotic resistance</keyword>
<accession>A0A967AU88</accession>
<feature type="transmembrane region" description="Helical" evidence="10">
    <location>
        <begin position="428"/>
        <end position="449"/>
    </location>
</feature>
<comment type="caution">
    <text evidence="11">The sequence shown here is derived from an EMBL/GenBank/DDBJ whole genome shotgun (WGS) entry which is preliminary data.</text>
</comment>
<evidence type="ECO:0000256" key="9">
    <source>
        <dbReference type="ARBA" id="ARBA00023251"/>
    </source>
</evidence>
<evidence type="ECO:0000256" key="3">
    <source>
        <dbReference type="ARBA" id="ARBA00022106"/>
    </source>
</evidence>
<dbReference type="Pfam" id="PF01554">
    <property type="entry name" value="MatE"/>
    <property type="match status" value="2"/>
</dbReference>
<dbReference type="NCBIfam" id="TIGR00797">
    <property type="entry name" value="matE"/>
    <property type="match status" value="1"/>
</dbReference>
<dbReference type="RefSeq" id="WP_152574987.1">
    <property type="nucleotide sequence ID" value="NZ_VIKU02000004.1"/>
</dbReference>
<dbReference type="Proteomes" id="UP000707206">
    <property type="component" value="Unassembled WGS sequence"/>
</dbReference>
<dbReference type="GO" id="GO:0015297">
    <property type="term" value="F:antiporter activity"/>
    <property type="evidence" value="ECO:0007669"/>
    <property type="project" value="InterPro"/>
</dbReference>
<dbReference type="InterPro" id="IPR045070">
    <property type="entry name" value="MATE_MepA-like"/>
</dbReference>
<dbReference type="AlphaFoldDB" id="A0A967AU88"/>
<feature type="transmembrane region" description="Helical" evidence="10">
    <location>
        <begin position="61"/>
        <end position="84"/>
    </location>
</feature>